<keyword evidence="1" id="KW-0732">Signal</keyword>
<dbReference type="WBParaSite" id="PgR110_g019_t01">
    <property type="protein sequence ID" value="PgR110_g019_t01"/>
    <property type="gene ID" value="PgR110_g019"/>
</dbReference>
<organism evidence="2 3">
    <name type="scientific">Parascaris univalens</name>
    <name type="common">Nematode worm</name>
    <dbReference type="NCBI Taxonomy" id="6257"/>
    <lineage>
        <taxon>Eukaryota</taxon>
        <taxon>Metazoa</taxon>
        <taxon>Ecdysozoa</taxon>
        <taxon>Nematoda</taxon>
        <taxon>Chromadorea</taxon>
        <taxon>Rhabditida</taxon>
        <taxon>Spirurina</taxon>
        <taxon>Ascaridomorpha</taxon>
        <taxon>Ascaridoidea</taxon>
        <taxon>Ascarididae</taxon>
        <taxon>Parascaris</taxon>
    </lineage>
</organism>
<dbReference type="AlphaFoldDB" id="A0A915CAN6"/>
<proteinExistence type="predicted"/>
<sequence>MRKSSSLYILIVSVHALIKISSVVSQINKICCSLNRRYSCGPVLYGMRPICGLLMRESYLASSR</sequence>
<keyword evidence="2" id="KW-1185">Reference proteome</keyword>
<name>A0A915CAN6_PARUN</name>
<dbReference type="Proteomes" id="UP000887569">
    <property type="component" value="Unplaced"/>
</dbReference>
<feature type="signal peptide" evidence="1">
    <location>
        <begin position="1"/>
        <end position="25"/>
    </location>
</feature>
<accession>A0A915CAN6</accession>
<protein>
    <submittedName>
        <fullName evidence="3">Hflx-type G domain-containing protein</fullName>
    </submittedName>
</protein>
<evidence type="ECO:0000256" key="1">
    <source>
        <dbReference type="SAM" id="SignalP"/>
    </source>
</evidence>
<feature type="chain" id="PRO_5037090622" evidence="1">
    <location>
        <begin position="26"/>
        <end position="64"/>
    </location>
</feature>
<reference evidence="3" key="1">
    <citation type="submission" date="2022-11" db="UniProtKB">
        <authorList>
            <consortium name="WormBaseParasite"/>
        </authorList>
    </citation>
    <scope>IDENTIFICATION</scope>
</reference>
<evidence type="ECO:0000313" key="3">
    <source>
        <dbReference type="WBParaSite" id="PgR110_g019_t01"/>
    </source>
</evidence>
<evidence type="ECO:0000313" key="2">
    <source>
        <dbReference type="Proteomes" id="UP000887569"/>
    </source>
</evidence>